<accession>A0A9N9JQ66</accession>
<keyword evidence="2" id="KW-1185">Reference proteome</keyword>
<comment type="caution">
    <text evidence="1">The sequence shown here is derived from an EMBL/GenBank/DDBJ whole genome shotgun (WGS) entry which is preliminary data.</text>
</comment>
<proteinExistence type="predicted"/>
<reference evidence="1" key="1">
    <citation type="submission" date="2021-06" db="EMBL/GenBank/DDBJ databases">
        <authorList>
            <person name="Kallberg Y."/>
            <person name="Tangrot J."/>
            <person name="Rosling A."/>
        </authorList>
    </citation>
    <scope>NUCLEOTIDE SEQUENCE</scope>
    <source>
        <strain evidence="1">MA453B</strain>
    </source>
</reference>
<evidence type="ECO:0000313" key="2">
    <source>
        <dbReference type="Proteomes" id="UP000789405"/>
    </source>
</evidence>
<gene>
    <name evidence="1" type="ORF">DERYTH_LOCUS21641</name>
</gene>
<organism evidence="1 2">
    <name type="scientific">Dentiscutata erythropus</name>
    <dbReference type="NCBI Taxonomy" id="1348616"/>
    <lineage>
        <taxon>Eukaryota</taxon>
        <taxon>Fungi</taxon>
        <taxon>Fungi incertae sedis</taxon>
        <taxon>Mucoromycota</taxon>
        <taxon>Glomeromycotina</taxon>
        <taxon>Glomeromycetes</taxon>
        <taxon>Diversisporales</taxon>
        <taxon>Gigasporaceae</taxon>
        <taxon>Dentiscutata</taxon>
    </lineage>
</organism>
<dbReference type="EMBL" id="CAJVPY010028098">
    <property type="protein sequence ID" value="CAG8792136.1"/>
    <property type="molecule type" value="Genomic_DNA"/>
</dbReference>
<name>A0A9N9JQ66_9GLOM</name>
<protein>
    <submittedName>
        <fullName evidence="1">13296_t:CDS:1</fullName>
    </submittedName>
</protein>
<dbReference type="AlphaFoldDB" id="A0A9N9JQ66"/>
<sequence>ISFHEALLKRIFEIEDLLVKQQEAIQNIQEVQHSQKEYYNKNLKYNTLKIGDK</sequence>
<dbReference type="Proteomes" id="UP000789405">
    <property type="component" value="Unassembled WGS sequence"/>
</dbReference>
<evidence type="ECO:0000313" key="1">
    <source>
        <dbReference type="EMBL" id="CAG8792136.1"/>
    </source>
</evidence>
<feature type="non-terminal residue" evidence="1">
    <location>
        <position position="53"/>
    </location>
</feature>
<feature type="non-terminal residue" evidence="1">
    <location>
        <position position="1"/>
    </location>
</feature>